<dbReference type="InterPro" id="IPR011059">
    <property type="entry name" value="Metal-dep_hydrolase_composite"/>
</dbReference>
<dbReference type="Pfam" id="PF01979">
    <property type="entry name" value="Amidohydro_1"/>
    <property type="match status" value="1"/>
</dbReference>
<evidence type="ECO:0000256" key="1">
    <source>
        <dbReference type="ARBA" id="ARBA00022801"/>
    </source>
</evidence>
<dbReference type="PANTHER" id="PTHR43794">
    <property type="entry name" value="AMINOHYDROLASE SSNA-RELATED"/>
    <property type="match status" value="1"/>
</dbReference>
<evidence type="ECO:0000313" key="3">
    <source>
        <dbReference type="EMBL" id="AZI59517.1"/>
    </source>
</evidence>
<evidence type="ECO:0000313" key="4">
    <source>
        <dbReference type="Proteomes" id="UP000268084"/>
    </source>
</evidence>
<proteinExistence type="predicted"/>
<dbReference type="SUPFAM" id="SSF51556">
    <property type="entry name" value="Metallo-dependent hydrolases"/>
    <property type="match status" value="1"/>
</dbReference>
<keyword evidence="1 3" id="KW-0378">Hydrolase</keyword>
<organism evidence="3 4">
    <name type="scientific">Nakamurella antarctica</name>
    <dbReference type="NCBI Taxonomy" id="1902245"/>
    <lineage>
        <taxon>Bacteria</taxon>
        <taxon>Bacillati</taxon>
        <taxon>Actinomycetota</taxon>
        <taxon>Actinomycetes</taxon>
        <taxon>Nakamurellales</taxon>
        <taxon>Nakamurellaceae</taxon>
        <taxon>Nakamurella</taxon>
    </lineage>
</organism>
<dbReference type="RefSeq" id="WP_124800421.1">
    <property type="nucleotide sequence ID" value="NZ_CP034170.1"/>
</dbReference>
<evidence type="ECO:0000259" key="2">
    <source>
        <dbReference type="Pfam" id="PF01979"/>
    </source>
</evidence>
<dbReference type="SUPFAM" id="SSF51338">
    <property type="entry name" value="Composite domain of metallo-dependent hydrolases"/>
    <property type="match status" value="1"/>
</dbReference>
<reference evidence="3 4" key="2">
    <citation type="submission" date="2018-12" db="EMBL/GenBank/DDBJ databases">
        <title>Nakamurella antarcticus sp. nov., isolated from Antarctica South Shetland Islands soil.</title>
        <authorList>
            <person name="Peng F."/>
        </authorList>
    </citation>
    <scope>NUCLEOTIDE SEQUENCE [LARGE SCALE GENOMIC DNA]</scope>
    <source>
        <strain evidence="3 4">S14-144</strain>
    </source>
</reference>
<dbReference type="EMBL" id="CP034170">
    <property type="protein sequence ID" value="AZI59517.1"/>
    <property type="molecule type" value="Genomic_DNA"/>
</dbReference>
<dbReference type="InterPro" id="IPR006680">
    <property type="entry name" value="Amidohydro-rel"/>
</dbReference>
<dbReference type="InterPro" id="IPR032466">
    <property type="entry name" value="Metal_Hydrolase"/>
</dbReference>
<dbReference type="Proteomes" id="UP000268084">
    <property type="component" value="Chromosome"/>
</dbReference>
<gene>
    <name evidence="3" type="ORF">EH165_08945</name>
</gene>
<dbReference type="GO" id="GO:0016810">
    <property type="term" value="F:hydrolase activity, acting on carbon-nitrogen (but not peptide) bonds"/>
    <property type="evidence" value="ECO:0007669"/>
    <property type="project" value="InterPro"/>
</dbReference>
<dbReference type="KEGG" id="nak:EH165_08945"/>
<sequence length="436" mass="46458">MQHDDDDCIDFLAGHAIVIKGGVITAVLPVAEAASIRATTRIDGCGQVAMPGLINCHTHSPMTMFRGVAEDVPAEDWFNKYIWPMEVNLTDSDVRLGANLAMAEMIASGTTTFADHYFAMDAVADAVTESGLRANLGWTYFSSDGKAGLEKSLEFALRRRGTADGRIQTSLAPHGTYTVNDADLETTAALALEHDLLVHIHAAESRAESRRSVAVTGFSPIQVLENTGVLHARTLIAHGTGIVADDIPILARHAHNVGVASAPKGYLKMAWDTTPVRLLRSGGIAVGLATDGAASNNTLDVWESMMFTALIQKSVETDPTYMPAQMALWHATTGSARALGMQDHIGKLATGFKADIILIDLSGPHTQPIHNVASTLVYSARSADITTTIVDGNILMADRILRTVDIAPTMAALVPRLSALTDLSHGKTLQTYGDQA</sequence>
<dbReference type="AlphaFoldDB" id="A0A3G8ZRX9"/>
<dbReference type="InterPro" id="IPR050287">
    <property type="entry name" value="MTA/SAH_deaminase"/>
</dbReference>
<dbReference type="Gene3D" id="3.20.20.140">
    <property type="entry name" value="Metal-dependent hydrolases"/>
    <property type="match status" value="1"/>
</dbReference>
<dbReference type="OrthoDB" id="3189065at2"/>
<keyword evidence="4" id="KW-1185">Reference proteome</keyword>
<feature type="domain" description="Amidohydrolase-related" evidence="2">
    <location>
        <begin position="49"/>
        <end position="394"/>
    </location>
</feature>
<protein>
    <submittedName>
        <fullName evidence="3">Amidohydrolase</fullName>
    </submittedName>
</protein>
<name>A0A3G8ZRX9_9ACTN</name>
<dbReference type="PANTHER" id="PTHR43794:SF11">
    <property type="entry name" value="AMIDOHYDROLASE-RELATED DOMAIN-CONTAINING PROTEIN"/>
    <property type="match status" value="1"/>
</dbReference>
<accession>A0A3G8ZRX9</accession>
<reference evidence="3 4" key="1">
    <citation type="submission" date="2018-11" db="EMBL/GenBank/DDBJ databases">
        <authorList>
            <person name="Da X."/>
        </authorList>
    </citation>
    <scope>NUCLEOTIDE SEQUENCE [LARGE SCALE GENOMIC DNA]</scope>
    <source>
        <strain evidence="3 4">S14-144</strain>
    </source>
</reference>
<dbReference type="Gene3D" id="2.30.40.10">
    <property type="entry name" value="Urease, subunit C, domain 1"/>
    <property type="match status" value="1"/>
</dbReference>
<dbReference type="CDD" id="cd01298">
    <property type="entry name" value="ATZ_TRZ_like"/>
    <property type="match status" value="1"/>
</dbReference>